<evidence type="ECO:0000313" key="1">
    <source>
        <dbReference type="EMBL" id="MFD1517805.1"/>
    </source>
</evidence>
<dbReference type="Proteomes" id="UP001597114">
    <property type="component" value="Unassembled WGS sequence"/>
</dbReference>
<reference evidence="2" key="1">
    <citation type="journal article" date="2019" name="Int. J. Syst. Evol. Microbiol.">
        <title>The Global Catalogue of Microorganisms (GCM) 10K type strain sequencing project: providing services to taxonomists for standard genome sequencing and annotation.</title>
        <authorList>
            <consortium name="The Broad Institute Genomics Platform"/>
            <consortium name="The Broad Institute Genome Sequencing Center for Infectious Disease"/>
            <person name="Wu L."/>
            <person name="Ma J."/>
        </authorList>
    </citation>
    <scope>NUCLEOTIDE SEQUENCE [LARGE SCALE GENOMIC DNA]</scope>
    <source>
        <strain evidence="2">CCM 7043</strain>
    </source>
</reference>
<gene>
    <name evidence="1" type="ORF">ACFSJD_09915</name>
</gene>
<comment type="caution">
    <text evidence="1">The sequence shown here is derived from an EMBL/GenBank/DDBJ whole genome shotgun (WGS) entry which is preliminary data.</text>
</comment>
<sequence>MPSVLNWGYLSSHNRSGGVMHNVETVESGQTFAQALRAFEAAWVDPRHTAIELPPVDVNKVLADRYAVEPAVHMTRRHLWDMEVRKAWDPLTYIPYVVSEGKSWASIPLPGNGRRHLRSSIQKAWVSDDRGRVLEEVVTDIDGQRIIFLGHAELPGPDGTALHADHHQPLFHVEHAVGGTEDAPTNRWRILVLTDEPEDRYREPFDAMVEAGWLPGFIEIYIERDLGAVLRRR</sequence>
<proteinExistence type="predicted"/>
<evidence type="ECO:0000313" key="2">
    <source>
        <dbReference type="Proteomes" id="UP001597114"/>
    </source>
</evidence>
<protein>
    <recommendedName>
        <fullName evidence="3">SRPBCC family protein</fullName>
    </recommendedName>
</protein>
<name>A0ABW4EUX8_9PSEU</name>
<accession>A0ABW4EUX8</accession>
<evidence type="ECO:0008006" key="3">
    <source>
        <dbReference type="Google" id="ProtNLM"/>
    </source>
</evidence>
<dbReference type="EMBL" id="JBHUCO010000011">
    <property type="protein sequence ID" value="MFD1517805.1"/>
    <property type="molecule type" value="Genomic_DNA"/>
</dbReference>
<organism evidence="1 2">
    <name type="scientific">Pseudonocardia yunnanensis</name>
    <dbReference type="NCBI Taxonomy" id="58107"/>
    <lineage>
        <taxon>Bacteria</taxon>
        <taxon>Bacillati</taxon>
        <taxon>Actinomycetota</taxon>
        <taxon>Actinomycetes</taxon>
        <taxon>Pseudonocardiales</taxon>
        <taxon>Pseudonocardiaceae</taxon>
        <taxon>Pseudonocardia</taxon>
    </lineage>
</organism>
<keyword evidence="2" id="KW-1185">Reference proteome</keyword>